<dbReference type="Pfam" id="PF03747">
    <property type="entry name" value="ADP_ribosyl_GH"/>
    <property type="match status" value="1"/>
</dbReference>
<evidence type="ECO:0000313" key="3">
    <source>
        <dbReference type="Proteomes" id="UP000824189"/>
    </source>
</evidence>
<reference evidence="2" key="1">
    <citation type="journal article" date="2021" name="PeerJ">
        <title>Extensive microbial diversity within the chicken gut microbiome revealed by metagenomics and culture.</title>
        <authorList>
            <person name="Gilroy R."/>
            <person name="Ravi A."/>
            <person name="Getino M."/>
            <person name="Pursley I."/>
            <person name="Horton D.L."/>
            <person name="Alikhan N.F."/>
            <person name="Baker D."/>
            <person name="Gharbi K."/>
            <person name="Hall N."/>
            <person name="Watson M."/>
            <person name="Adriaenssens E.M."/>
            <person name="Foster-Nyarko E."/>
            <person name="Jarju S."/>
            <person name="Secka A."/>
            <person name="Antonio M."/>
            <person name="Oren A."/>
            <person name="Chaudhuri R.R."/>
            <person name="La Ragione R."/>
            <person name="Hildebrand F."/>
            <person name="Pallen M.J."/>
        </authorList>
    </citation>
    <scope>NUCLEOTIDE SEQUENCE</scope>
    <source>
        <strain evidence="2">4376</strain>
    </source>
</reference>
<organism evidence="2 3">
    <name type="scientific">Candidatus Corynebacterium gallistercoris</name>
    <dbReference type="NCBI Taxonomy" id="2838530"/>
    <lineage>
        <taxon>Bacteria</taxon>
        <taxon>Bacillati</taxon>
        <taxon>Actinomycetota</taxon>
        <taxon>Actinomycetes</taxon>
        <taxon>Mycobacteriales</taxon>
        <taxon>Corynebacteriaceae</taxon>
        <taxon>Corynebacterium</taxon>
    </lineage>
</organism>
<dbReference type="Gene3D" id="1.10.4080.10">
    <property type="entry name" value="ADP-ribosylation/Crystallin J1"/>
    <property type="match status" value="1"/>
</dbReference>
<accession>A0A9D1UQ64</accession>
<gene>
    <name evidence="2" type="ORF">H9867_00305</name>
</gene>
<dbReference type="GO" id="GO:0046872">
    <property type="term" value="F:metal ion binding"/>
    <property type="evidence" value="ECO:0007669"/>
    <property type="project" value="UniProtKB-KW"/>
</dbReference>
<name>A0A9D1UQ64_9CORY</name>
<protein>
    <submittedName>
        <fullName evidence="2">ADP-ribosylglycohydrolase family protein</fullName>
    </submittedName>
</protein>
<feature type="binding site" evidence="1">
    <location>
        <position position="42"/>
    </location>
    <ligand>
        <name>Mg(2+)</name>
        <dbReference type="ChEBI" id="CHEBI:18420"/>
        <label>1</label>
    </ligand>
</feature>
<feature type="binding site" evidence="1">
    <location>
        <position position="41"/>
    </location>
    <ligand>
        <name>Mg(2+)</name>
        <dbReference type="ChEBI" id="CHEBI:18420"/>
        <label>1</label>
    </ligand>
</feature>
<dbReference type="SUPFAM" id="SSF101478">
    <property type="entry name" value="ADP-ribosylglycohydrolase"/>
    <property type="match status" value="1"/>
</dbReference>
<dbReference type="PANTHER" id="PTHR16222">
    <property type="entry name" value="ADP-RIBOSYLGLYCOHYDROLASE"/>
    <property type="match status" value="1"/>
</dbReference>
<keyword evidence="1" id="KW-0460">Magnesium</keyword>
<sequence>MKHRFRSALLGTALGDAWSYPYQLPPLGPNTPFPENLEISDDTQMTLALSAAMRAIDREDLDREAGMRRIADEFLDYYTDPDYDRFPGASTSEALKRLKEAGANQWSEVSTHSGGSGSIMRSAASALLAPSDQGVGWTVLQAILTHDAGVARGAAAMVACMMMAKPGSDLVSVAGGIAGDHNFDQDTLLTNKEKSEVIDDINEAMVRDLTGPDVPLAELISRVEELRSFLQPHVAEGDFEELYRHARKFQQIIGKGWDAGSCMASALLLTQLYLDNADQYAPHDFLHVAVNWPGNRNARAALTGGLIGAHLEGGVDAWEETRTYRFEPRYDDAIHSGKFKGFRR</sequence>
<feature type="binding site" evidence="1">
    <location>
        <position position="40"/>
    </location>
    <ligand>
        <name>Mg(2+)</name>
        <dbReference type="ChEBI" id="CHEBI:18420"/>
        <label>1</label>
    </ligand>
</feature>
<evidence type="ECO:0000313" key="2">
    <source>
        <dbReference type="EMBL" id="HIW94921.1"/>
    </source>
</evidence>
<comment type="caution">
    <text evidence="2">The sequence shown here is derived from an EMBL/GenBank/DDBJ whole genome shotgun (WGS) entry which is preliminary data.</text>
</comment>
<dbReference type="EMBL" id="DXFZ01000005">
    <property type="protein sequence ID" value="HIW94921.1"/>
    <property type="molecule type" value="Genomic_DNA"/>
</dbReference>
<dbReference type="PANTHER" id="PTHR16222:SF12">
    <property type="entry name" value="ADP-RIBOSYLGLYCOHYDROLASE-RELATED"/>
    <property type="match status" value="1"/>
</dbReference>
<dbReference type="InterPro" id="IPR050792">
    <property type="entry name" value="ADP-ribosylglycohydrolase"/>
</dbReference>
<dbReference type="InterPro" id="IPR036705">
    <property type="entry name" value="Ribosyl_crysJ1_sf"/>
</dbReference>
<comment type="cofactor">
    <cofactor evidence="1">
        <name>Mg(2+)</name>
        <dbReference type="ChEBI" id="CHEBI:18420"/>
    </cofactor>
    <text evidence="1">Binds 2 magnesium ions per subunit.</text>
</comment>
<dbReference type="InterPro" id="IPR005502">
    <property type="entry name" value="Ribosyl_crysJ1"/>
</dbReference>
<dbReference type="Proteomes" id="UP000824189">
    <property type="component" value="Unassembled WGS sequence"/>
</dbReference>
<dbReference type="AlphaFoldDB" id="A0A9D1UQ64"/>
<proteinExistence type="predicted"/>
<keyword evidence="1" id="KW-0479">Metal-binding</keyword>
<evidence type="ECO:0000256" key="1">
    <source>
        <dbReference type="PIRSR" id="PIRSR605502-1"/>
    </source>
</evidence>
<reference evidence="2" key="2">
    <citation type="submission" date="2021-04" db="EMBL/GenBank/DDBJ databases">
        <authorList>
            <person name="Gilroy R."/>
        </authorList>
    </citation>
    <scope>NUCLEOTIDE SEQUENCE</scope>
    <source>
        <strain evidence="2">4376</strain>
    </source>
</reference>